<dbReference type="Proteomes" id="UP000269410">
    <property type="component" value="Unassembled WGS sequence"/>
</dbReference>
<dbReference type="Pfam" id="PF05698">
    <property type="entry name" value="Trigger_C"/>
    <property type="match status" value="1"/>
</dbReference>
<dbReference type="Gene3D" id="3.30.70.1050">
    <property type="entry name" value="Trigger factor ribosome-binding domain"/>
    <property type="match status" value="1"/>
</dbReference>
<proteinExistence type="predicted"/>
<dbReference type="AlphaFoldDB" id="A0A3M0Z217"/>
<keyword evidence="1" id="KW-0697">Rotamase</keyword>
<evidence type="ECO:0000313" key="5">
    <source>
        <dbReference type="EMBL" id="RMD77516.1"/>
    </source>
</evidence>
<dbReference type="InterPro" id="IPR027304">
    <property type="entry name" value="Trigger_fact/SurA_dom_sf"/>
</dbReference>
<accession>A0A3M0Z217</accession>
<organism evidence="5 6">
    <name type="scientific">Candidatus Dojkabacteria bacterium</name>
    <dbReference type="NCBI Taxonomy" id="2099670"/>
    <lineage>
        <taxon>Bacteria</taxon>
        <taxon>Candidatus Dojkabacteria</taxon>
    </lineage>
</organism>
<name>A0A3M0Z217_9BACT</name>
<dbReference type="EMBL" id="RFKV01000025">
    <property type="protein sequence ID" value="RMD77516.1"/>
    <property type="molecule type" value="Genomic_DNA"/>
</dbReference>
<protein>
    <submittedName>
        <fullName evidence="5">Uncharacterized protein</fullName>
    </submittedName>
</protein>
<dbReference type="SUPFAM" id="SSF109998">
    <property type="entry name" value="Triger factor/SurA peptide-binding domain-like"/>
    <property type="match status" value="1"/>
</dbReference>
<dbReference type="Pfam" id="PF05697">
    <property type="entry name" value="Trigger_N"/>
    <property type="match status" value="1"/>
</dbReference>
<sequence length="365" mass="42250">MTERYKIEKNFGQKNRVIFKIIINKDYFDAEIQKDLVKLSKEVKVQGFRPGKAPLGLIRDKIIKDAFLETFNRLVLDITQEVLLNESKSGQRYIAGVDYDFSLDEQIDNNEDEFSNLISYSFTAYTIPKVNPKIVSTSGIKLKTVEVSDDEVDELIRSLVRSVLKKEEIDSLGGEENFELTNELVARLGYEESKDLESLKKTVRETIATRKQMDSESKLAQEITKFMLGNIDFDLPKSLIKRKVEDKHLEFSRRLSQLKINEESFLKTQGKTLEDLHKEWEEEIIERIKSDIIFFEVAKLENVEANDEDVKKELENFLKSYKDGNLDYRYDNAEVHKILRYTLTINNGFKKLVELSGAINSGSVS</sequence>
<keyword evidence="2" id="KW-0413">Isomerase</keyword>
<evidence type="ECO:0000259" key="4">
    <source>
        <dbReference type="Pfam" id="PF05698"/>
    </source>
</evidence>
<dbReference type="InterPro" id="IPR008880">
    <property type="entry name" value="Trigger_fac_C"/>
</dbReference>
<gene>
    <name evidence="5" type="ORF">D6810_00740</name>
</gene>
<evidence type="ECO:0000256" key="2">
    <source>
        <dbReference type="ARBA" id="ARBA00023235"/>
    </source>
</evidence>
<feature type="domain" description="Trigger factor ribosome-binding bacterial" evidence="3">
    <location>
        <begin position="7"/>
        <end position="158"/>
    </location>
</feature>
<feature type="domain" description="Trigger factor C-terminal" evidence="4">
    <location>
        <begin position="196"/>
        <end position="322"/>
    </location>
</feature>
<dbReference type="GO" id="GO:0006457">
    <property type="term" value="P:protein folding"/>
    <property type="evidence" value="ECO:0007669"/>
    <property type="project" value="InterPro"/>
</dbReference>
<dbReference type="InterPro" id="IPR008881">
    <property type="entry name" value="Trigger_fac_ribosome-bd_bac"/>
</dbReference>
<evidence type="ECO:0000256" key="1">
    <source>
        <dbReference type="ARBA" id="ARBA00023110"/>
    </source>
</evidence>
<evidence type="ECO:0000259" key="3">
    <source>
        <dbReference type="Pfam" id="PF05697"/>
    </source>
</evidence>
<dbReference type="InterPro" id="IPR036611">
    <property type="entry name" value="Trigger_fac_ribosome-bd_sf"/>
</dbReference>
<comment type="caution">
    <text evidence="5">The sequence shown here is derived from an EMBL/GenBank/DDBJ whole genome shotgun (WGS) entry which is preliminary data.</text>
</comment>
<dbReference type="SUPFAM" id="SSF102735">
    <property type="entry name" value="Trigger factor ribosome-binding domain"/>
    <property type="match status" value="1"/>
</dbReference>
<dbReference type="InterPro" id="IPR037041">
    <property type="entry name" value="Trigger_fac_C_sf"/>
</dbReference>
<dbReference type="Gene3D" id="1.10.3120.10">
    <property type="entry name" value="Trigger factor, C-terminal domain"/>
    <property type="match status" value="1"/>
</dbReference>
<evidence type="ECO:0000313" key="6">
    <source>
        <dbReference type="Proteomes" id="UP000269410"/>
    </source>
</evidence>
<dbReference type="GO" id="GO:0015031">
    <property type="term" value="P:protein transport"/>
    <property type="evidence" value="ECO:0007669"/>
    <property type="project" value="InterPro"/>
</dbReference>
<reference evidence="5 6" key="1">
    <citation type="submission" date="2018-10" db="EMBL/GenBank/DDBJ databases">
        <title>Thermophilic Lithotrophy and Phototrophy in an Intertidal, Iron-rich, Geothermal Spring.</title>
        <authorList>
            <person name="Ward L.M."/>
            <person name="Idei A."/>
            <person name="Nakagawa M."/>
            <person name="Ueno Y."/>
            <person name="Fischer W."/>
            <person name="Mcglynn S.E."/>
        </authorList>
    </citation>
    <scope>NUCLEOTIDE SEQUENCE [LARGE SCALE GENOMIC DNA]</scope>
    <source>
        <strain evidence="5">J137</strain>
    </source>
</reference>
<dbReference type="GO" id="GO:0003755">
    <property type="term" value="F:peptidyl-prolyl cis-trans isomerase activity"/>
    <property type="evidence" value="ECO:0007669"/>
    <property type="project" value="UniProtKB-KW"/>
</dbReference>